<dbReference type="EMBL" id="JBBEGN010000021">
    <property type="protein sequence ID" value="MEJ2871300.1"/>
    <property type="molecule type" value="Genomic_DNA"/>
</dbReference>
<evidence type="ECO:0000313" key="2">
    <source>
        <dbReference type="Proteomes" id="UP001385809"/>
    </source>
</evidence>
<gene>
    <name evidence="1" type="ORF">WCD74_26320</name>
</gene>
<dbReference type="SUPFAM" id="SSF109854">
    <property type="entry name" value="DinB/YfiT-like putative metalloenzymes"/>
    <property type="match status" value="1"/>
</dbReference>
<keyword evidence="2" id="KW-1185">Reference proteome</keyword>
<reference evidence="1 2" key="1">
    <citation type="submission" date="2024-03" db="EMBL/GenBank/DDBJ databases">
        <title>Actinomycetospora sp. OC33-EN08, a novel actinomycete isolated from wild orchid (Aerides multiflora).</title>
        <authorList>
            <person name="Suriyachadkun C."/>
        </authorList>
    </citation>
    <scope>NUCLEOTIDE SEQUENCE [LARGE SCALE GENOMIC DNA]</scope>
    <source>
        <strain evidence="1 2">OC33-EN08</strain>
    </source>
</reference>
<comment type="caution">
    <text evidence="1">The sequence shown here is derived from an EMBL/GenBank/DDBJ whole genome shotgun (WGS) entry which is preliminary data.</text>
</comment>
<dbReference type="Gene3D" id="1.20.120.450">
    <property type="entry name" value="dinb family like domain"/>
    <property type="match status" value="1"/>
</dbReference>
<evidence type="ECO:0000313" key="1">
    <source>
        <dbReference type="EMBL" id="MEJ2871300.1"/>
    </source>
</evidence>
<accession>A0ABU8MVE9</accession>
<dbReference type="Pfam" id="PF04978">
    <property type="entry name" value="MST"/>
    <property type="match status" value="1"/>
</dbReference>
<dbReference type="Proteomes" id="UP001385809">
    <property type="component" value="Unassembled WGS sequence"/>
</dbReference>
<organism evidence="1 2">
    <name type="scientific">Actinomycetospora aurantiaca</name>
    <dbReference type="NCBI Taxonomy" id="3129233"/>
    <lineage>
        <taxon>Bacteria</taxon>
        <taxon>Bacillati</taxon>
        <taxon>Actinomycetota</taxon>
        <taxon>Actinomycetes</taxon>
        <taxon>Pseudonocardiales</taxon>
        <taxon>Pseudonocardiaceae</taxon>
        <taxon>Actinomycetospora</taxon>
    </lineage>
</organism>
<dbReference type="InterPro" id="IPR007061">
    <property type="entry name" value="MST-like"/>
</dbReference>
<sequence>MSIDEPQHADDDTVFRAPVRRLSPPQVADERESLEGWLDYFRAQVVLAMDGLPHGALRRRVPDSGASLVGIVRLLTDLERTWLVERWGQRGGRAAYTFSYVDDSDATFRFSELDEPEVLVGAYQETCEKGRDALAGAESLDDAVRDDRRGHIELRWILLHLITETARRAGQAQALREFLLAGEDPPPSR</sequence>
<dbReference type="InterPro" id="IPR034660">
    <property type="entry name" value="DinB/YfiT-like"/>
</dbReference>
<dbReference type="RefSeq" id="WP_337697869.1">
    <property type="nucleotide sequence ID" value="NZ_JBBEGN010000021.1"/>
</dbReference>
<proteinExistence type="predicted"/>
<name>A0ABU8MVE9_9PSEU</name>
<protein>
    <submittedName>
        <fullName evidence="1">DUF664 domain-containing protein</fullName>
    </submittedName>
</protein>